<keyword evidence="3" id="KW-1185">Reference proteome</keyword>
<protein>
    <recommendedName>
        <fullName evidence="4">DUF3592 domain-containing protein</fullName>
    </recommendedName>
</protein>
<comment type="caution">
    <text evidence="2">The sequence shown here is derived from an EMBL/GenBank/DDBJ whole genome shotgun (WGS) entry which is preliminary data.</text>
</comment>
<name>A0A011V3Y0_RUMAL</name>
<dbReference type="AlphaFoldDB" id="A0A011V3Y0"/>
<keyword evidence="1" id="KW-1133">Transmembrane helix</keyword>
<evidence type="ECO:0000313" key="3">
    <source>
        <dbReference type="Proteomes" id="UP000021369"/>
    </source>
</evidence>
<reference evidence="2 3" key="1">
    <citation type="submission" date="2013-06" db="EMBL/GenBank/DDBJ databases">
        <title>Rumen cellulosomics: divergent fiber-degrading strategies revealed by comparative genome-wide analysis of six Ruminococcal strains.</title>
        <authorList>
            <person name="Dassa B."/>
            <person name="Borovok I."/>
            <person name="Lamed R."/>
            <person name="Flint H."/>
            <person name="Yeoman C.J."/>
            <person name="White B."/>
            <person name="Bayer E.A."/>
        </authorList>
    </citation>
    <scope>NUCLEOTIDE SEQUENCE [LARGE SCALE GENOMIC DNA]</scope>
    <source>
        <strain evidence="2 3">SY3</strain>
    </source>
</reference>
<evidence type="ECO:0008006" key="4">
    <source>
        <dbReference type="Google" id="ProtNLM"/>
    </source>
</evidence>
<dbReference type="EMBL" id="JEOB01000002">
    <property type="protein sequence ID" value="EXM40172.1"/>
    <property type="molecule type" value="Genomic_DNA"/>
</dbReference>
<feature type="transmembrane region" description="Helical" evidence="1">
    <location>
        <begin position="13"/>
        <end position="32"/>
    </location>
</feature>
<proteinExistence type="predicted"/>
<dbReference type="PATRIC" id="fig|1341156.4.peg.1858"/>
<dbReference type="RefSeq" id="WP_024857576.1">
    <property type="nucleotide sequence ID" value="NZ_JEOB01000002.1"/>
</dbReference>
<sequence length="162" mass="18689">MRELGFMGIIKEIVLPFALSALFAWVTISHAVKAIKDVRRFKREGCIVPAKVTDFHMYKAYNGSFRYNRFEVTVECALPDHISDERFLLTTTSHRGKRYKDLKDTEVVFLSLNDKSPILKEELRHIRRMRFIAMLGGVISVMFCMLMIIAVVCELLDTGRLA</sequence>
<organism evidence="2 3">
    <name type="scientific">Ruminococcus albus SY3</name>
    <dbReference type="NCBI Taxonomy" id="1341156"/>
    <lineage>
        <taxon>Bacteria</taxon>
        <taxon>Bacillati</taxon>
        <taxon>Bacillota</taxon>
        <taxon>Clostridia</taxon>
        <taxon>Eubacteriales</taxon>
        <taxon>Oscillospiraceae</taxon>
        <taxon>Ruminococcus</taxon>
    </lineage>
</organism>
<keyword evidence="1" id="KW-0812">Transmembrane</keyword>
<dbReference type="OrthoDB" id="1826089at2"/>
<feature type="transmembrane region" description="Helical" evidence="1">
    <location>
        <begin position="131"/>
        <end position="152"/>
    </location>
</feature>
<evidence type="ECO:0000313" key="2">
    <source>
        <dbReference type="EMBL" id="EXM40172.1"/>
    </source>
</evidence>
<keyword evidence="1" id="KW-0472">Membrane</keyword>
<gene>
    <name evidence="2" type="ORF">RASY3_07220</name>
</gene>
<accession>A0A011V3Y0</accession>
<dbReference type="Proteomes" id="UP000021369">
    <property type="component" value="Unassembled WGS sequence"/>
</dbReference>
<evidence type="ECO:0000256" key="1">
    <source>
        <dbReference type="SAM" id="Phobius"/>
    </source>
</evidence>